<reference evidence="10 11" key="1">
    <citation type="journal article" date="2010" name="Science">
        <title>Genomic comparison of the ants Camponotus floridanus and Harpegnathos saltator.</title>
        <authorList>
            <person name="Bonasio R."/>
            <person name="Zhang G."/>
            <person name="Ye C."/>
            <person name="Mutti N.S."/>
            <person name="Fang X."/>
            <person name="Qin N."/>
            <person name="Donahue G."/>
            <person name="Yang P."/>
            <person name="Li Q."/>
            <person name="Li C."/>
            <person name="Zhang P."/>
            <person name="Huang Z."/>
            <person name="Berger S.L."/>
            <person name="Reinberg D."/>
            <person name="Wang J."/>
            <person name="Liebig J."/>
        </authorList>
    </citation>
    <scope>NUCLEOTIDE SEQUENCE [LARGE SCALE GENOMIC DNA]</scope>
    <source>
        <strain evidence="10 11">R22 G/1</strain>
    </source>
</reference>
<name>E2C7D7_HARSA</name>
<feature type="transmembrane region" description="Helical" evidence="9">
    <location>
        <begin position="127"/>
        <end position="148"/>
    </location>
</feature>
<evidence type="ECO:0000256" key="6">
    <source>
        <dbReference type="ARBA" id="ARBA00023136"/>
    </source>
</evidence>
<accession>E2C7D7</accession>
<evidence type="ECO:0000313" key="11">
    <source>
        <dbReference type="Proteomes" id="UP000008237"/>
    </source>
</evidence>
<evidence type="ECO:0008006" key="12">
    <source>
        <dbReference type="Google" id="ProtNLM"/>
    </source>
</evidence>
<dbReference type="OrthoDB" id="8185860at2759"/>
<evidence type="ECO:0000256" key="3">
    <source>
        <dbReference type="ARBA" id="ARBA00022692"/>
    </source>
</evidence>
<dbReference type="GO" id="GO:0004984">
    <property type="term" value="F:olfactory receptor activity"/>
    <property type="evidence" value="ECO:0007669"/>
    <property type="project" value="InterPro"/>
</dbReference>
<protein>
    <recommendedName>
        <fullName evidence="12">Odorant receptor</fullName>
    </recommendedName>
</protein>
<sequence length="262" mass="29641">MDFESANPFNVRVNKISGNLLPMTADGSSFPILWKIYSCLIWLLELTQMIILIPGCMLVPKEKALKDGLIGVAVTLEVAFVVARIHMRRGLVQRMIQKLNEILCLDDEMMRYIVTTNLRSMEIPLKIYWSAGIMSVVLWSGTSLLMIFKRNSFSYMDYRMPVAYGKEPISTGSFVIGSLIIMFSNMLIFTKKVAVDSYTIHLTLLITSQYRYIASKLSVIFRGKASRNDSNDSTGNKNYSTSDLSAKKEIKAVCRHHNAIVQ</sequence>
<evidence type="ECO:0000256" key="4">
    <source>
        <dbReference type="ARBA" id="ARBA00022725"/>
    </source>
</evidence>
<feature type="transmembrane region" description="Helical" evidence="9">
    <location>
        <begin position="169"/>
        <end position="189"/>
    </location>
</feature>
<comment type="subcellular location">
    <subcellularLocation>
        <location evidence="1">Membrane</location>
        <topology evidence="1">Multi-pass membrane protein</topology>
    </subcellularLocation>
</comment>
<dbReference type="InterPro" id="IPR004117">
    <property type="entry name" value="7tm6_olfct_rcpt"/>
</dbReference>
<keyword evidence="11" id="KW-1185">Reference proteome</keyword>
<evidence type="ECO:0000313" key="10">
    <source>
        <dbReference type="EMBL" id="EFN76124.1"/>
    </source>
</evidence>
<gene>
    <name evidence="10" type="ORF">EAI_08702</name>
</gene>
<dbReference type="GO" id="GO:0005549">
    <property type="term" value="F:odorant binding"/>
    <property type="evidence" value="ECO:0007669"/>
    <property type="project" value="InterPro"/>
</dbReference>
<dbReference type="EMBL" id="GL453369">
    <property type="protein sequence ID" value="EFN76124.1"/>
    <property type="molecule type" value="Genomic_DNA"/>
</dbReference>
<evidence type="ECO:0000256" key="2">
    <source>
        <dbReference type="ARBA" id="ARBA00022606"/>
    </source>
</evidence>
<feature type="transmembrane region" description="Helical" evidence="9">
    <location>
        <begin position="32"/>
        <end position="56"/>
    </location>
</feature>
<evidence type="ECO:0000256" key="1">
    <source>
        <dbReference type="ARBA" id="ARBA00004141"/>
    </source>
</evidence>
<feature type="transmembrane region" description="Helical" evidence="9">
    <location>
        <begin position="68"/>
        <end position="87"/>
    </location>
</feature>
<dbReference type="Pfam" id="PF02949">
    <property type="entry name" value="7tm_6"/>
    <property type="match status" value="1"/>
</dbReference>
<keyword evidence="6 9" id="KW-0472">Membrane</keyword>
<keyword evidence="7" id="KW-0675">Receptor</keyword>
<dbReference type="GO" id="GO:0016020">
    <property type="term" value="C:membrane"/>
    <property type="evidence" value="ECO:0007669"/>
    <property type="project" value="UniProtKB-SubCell"/>
</dbReference>
<dbReference type="OMA" id="YMDYRMP"/>
<dbReference type="AlphaFoldDB" id="E2C7D7"/>
<proteinExistence type="predicted"/>
<keyword evidence="8" id="KW-0807">Transducer</keyword>
<keyword evidence="4" id="KW-0552">Olfaction</keyword>
<organism evidence="11">
    <name type="scientific">Harpegnathos saltator</name>
    <name type="common">Jerdon's jumping ant</name>
    <dbReference type="NCBI Taxonomy" id="610380"/>
    <lineage>
        <taxon>Eukaryota</taxon>
        <taxon>Metazoa</taxon>
        <taxon>Ecdysozoa</taxon>
        <taxon>Arthropoda</taxon>
        <taxon>Hexapoda</taxon>
        <taxon>Insecta</taxon>
        <taxon>Pterygota</taxon>
        <taxon>Neoptera</taxon>
        <taxon>Endopterygota</taxon>
        <taxon>Hymenoptera</taxon>
        <taxon>Apocrita</taxon>
        <taxon>Aculeata</taxon>
        <taxon>Formicoidea</taxon>
        <taxon>Formicidae</taxon>
        <taxon>Ponerinae</taxon>
        <taxon>Ponerini</taxon>
        <taxon>Harpegnathos</taxon>
    </lineage>
</organism>
<dbReference type="InParanoid" id="E2C7D7"/>
<keyword evidence="2" id="KW-0716">Sensory transduction</keyword>
<evidence type="ECO:0000256" key="9">
    <source>
        <dbReference type="SAM" id="Phobius"/>
    </source>
</evidence>
<evidence type="ECO:0000256" key="5">
    <source>
        <dbReference type="ARBA" id="ARBA00022989"/>
    </source>
</evidence>
<keyword evidence="5 9" id="KW-1133">Transmembrane helix</keyword>
<dbReference type="Proteomes" id="UP000008237">
    <property type="component" value="Unassembled WGS sequence"/>
</dbReference>
<evidence type="ECO:0000256" key="8">
    <source>
        <dbReference type="ARBA" id="ARBA00023224"/>
    </source>
</evidence>
<evidence type="ECO:0000256" key="7">
    <source>
        <dbReference type="ARBA" id="ARBA00023170"/>
    </source>
</evidence>
<keyword evidence="3 9" id="KW-0812">Transmembrane</keyword>
<dbReference type="GO" id="GO:0007165">
    <property type="term" value="P:signal transduction"/>
    <property type="evidence" value="ECO:0007669"/>
    <property type="project" value="UniProtKB-KW"/>
</dbReference>